<dbReference type="GO" id="GO:0000026">
    <property type="term" value="F:alpha-1,2-mannosyltransferase activity"/>
    <property type="evidence" value="ECO:0007669"/>
    <property type="project" value="TreeGrafter"/>
</dbReference>
<evidence type="ECO:0000256" key="3">
    <source>
        <dbReference type="ARBA" id="ARBA00022968"/>
    </source>
</evidence>
<dbReference type="GeneID" id="92177877"/>
<evidence type="ECO:0000256" key="6">
    <source>
        <dbReference type="ARBA" id="ARBA00023136"/>
    </source>
</evidence>
<dbReference type="KEGG" id="kne:92177877"/>
<keyword evidence="8" id="KW-1185">Reference proteome</keyword>
<keyword evidence="5" id="KW-0333">Golgi apparatus</keyword>
<dbReference type="AlphaFoldDB" id="A0AAW0Z752"/>
<dbReference type="Proteomes" id="UP001388673">
    <property type="component" value="Unassembled WGS sequence"/>
</dbReference>
<keyword evidence="3" id="KW-0735">Signal-anchor</keyword>
<dbReference type="PANTHER" id="PTHR31646">
    <property type="entry name" value="ALPHA-1,2-MANNOSYLTRANSFERASE MNN2"/>
    <property type="match status" value="1"/>
</dbReference>
<protein>
    <submittedName>
        <fullName evidence="7">Uncharacterized protein</fullName>
    </submittedName>
</protein>
<keyword evidence="6" id="KW-0472">Membrane</keyword>
<organism evidence="7 8">
    <name type="scientific">Kwoniella newhampshirensis</name>
    <dbReference type="NCBI Taxonomy" id="1651941"/>
    <lineage>
        <taxon>Eukaryota</taxon>
        <taxon>Fungi</taxon>
        <taxon>Dikarya</taxon>
        <taxon>Basidiomycota</taxon>
        <taxon>Agaricomycotina</taxon>
        <taxon>Tremellomycetes</taxon>
        <taxon>Tremellales</taxon>
        <taxon>Cryptococcaceae</taxon>
        <taxon>Kwoniella</taxon>
    </lineage>
</organism>
<comment type="subcellular location">
    <subcellularLocation>
        <location evidence="1">Golgi apparatus membrane</location>
        <topology evidence="1">Single-pass type II membrane protein</topology>
    </subcellularLocation>
</comment>
<keyword evidence="4" id="KW-1133">Transmembrane helix</keyword>
<dbReference type="GO" id="GO:0000139">
    <property type="term" value="C:Golgi membrane"/>
    <property type="evidence" value="ECO:0007669"/>
    <property type="project" value="UniProtKB-SubCell"/>
</dbReference>
<comment type="caution">
    <text evidence="7">The sequence shown here is derived from an EMBL/GenBank/DDBJ whole genome shotgun (WGS) entry which is preliminary data.</text>
</comment>
<name>A0AAW0Z752_9TREE</name>
<evidence type="ECO:0000256" key="4">
    <source>
        <dbReference type="ARBA" id="ARBA00022989"/>
    </source>
</evidence>
<keyword evidence="2" id="KW-0812">Transmembrane</keyword>
<dbReference type="RefSeq" id="XP_066806293.1">
    <property type="nucleotide sequence ID" value="XM_066943751.1"/>
</dbReference>
<reference evidence="7 8" key="1">
    <citation type="journal article" date="2024" name="bioRxiv">
        <title>Comparative genomics of Cryptococcus and Kwoniella reveals pathogenesis evolution and contrasting karyotype dynamics via intercentromeric recombination or chromosome fusion.</title>
        <authorList>
            <person name="Coelho M.A."/>
            <person name="David-Palma M."/>
            <person name="Shea T."/>
            <person name="Bowers K."/>
            <person name="McGinley-Smith S."/>
            <person name="Mohammad A.W."/>
            <person name="Gnirke A."/>
            <person name="Yurkov A.M."/>
            <person name="Nowrousian M."/>
            <person name="Sun S."/>
            <person name="Cuomo C.A."/>
            <person name="Heitman J."/>
        </authorList>
    </citation>
    <scope>NUCLEOTIDE SEQUENCE [LARGE SCALE GENOMIC DNA]</scope>
    <source>
        <strain evidence="7 8">CBS 13917</strain>
    </source>
</reference>
<evidence type="ECO:0000256" key="2">
    <source>
        <dbReference type="ARBA" id="ARBA00022692"/>
    </source>
</evidence>
<evidence type="ECO:0000256" key="5">
    <source>
        <dbReference type="ARBA" id="ARBA00023034"/>
    </source>
</evidence>
<accession>A0AAW0Z752</accession>
<evidence type="ECO:0000313" key="8">
    <source>
        <dbReference type="Proteomes" id="UP001388673"/>
    </source>
</evidence>
<gene>
    <name evidence="7" type="ORF">IAR55_000617</name>
</gene>
<sequence length="165" mass="18228">MCGGDKDTFRWAFRALGLEFGVSPRWMSALGIANGFDNGRFCGHSVLQYDLVTPTGFSRPPPLFVHSNLLKHLGGSGLGKGSLFKQIRRMSDDYSSNPSLNYAHSFVYTGGGRGMCLDLDWHDNAPLEVKDELWVETVNVDEVEGAVFDGFEDAWFDEGGRIGGW</sequence>
<dbReference type="PANTHER" id="PTHR31646:SF1">
    <property type="entry name" value="ALPHA-1,2-MANNOSYLTRANSFERASE MNN2"/>
    <property type="match status" value="1"/>
</dbReference>
<proteinExistence type="predicted"/>
<evidence type="ECO:0000256" key="1">
    <source>
        <dbReference type="ARBA" id="ARBA00004323"/>
    </source>
</evidence>
<evidence type="ECO:0000313" key="7">
    <source>
        <dbReference type="EMBL" id="KAK8870047.1"/>
    </source>
</evidence>
<dbReference type="GO" id="GO:0046354">
    <property type="term" value="P:mannan biosynthetic process"/>
    <property type="evidence" value="ECO:0007669"/>
    <property type="project" value="TreeGrafter"/>
</dbReference>
<dbReference type="EMBL" id="JBCAWK010000001">
    <property type="protein sequence ID" value="KAK8870047.1"/>
    <property type="molecule type" value="Genomic_DNA"/>
</dbReference>